<evidence type="ECO:0000313" key="1">
    <source>
        <dbReference type="Proteomes" id="UP000093561"/>
    </source>
</evidence>
<name>A0AAF5PQC2_WUCBA</name>
<dbReference type="WBParaSite" id="mrna-Wban_04016">
    <property type="protein sequence ID" value="mrna-Wban_04016"/>
    <property type="gene ID" value="Wban_04016"/>
</dbReference>
<reference evidence="1" key="2">
    <citation type="journal article" date="2016" name="Mol. Ecol.">
        <title>Population genomics of the filarial nematode parasite Wuchereria bancrofti from mosquitoes.</title>
        <authorList>
            <person name="Small S.T."/>
            <person name="Reimer L.J."/>
            <person name="Tisch D.J."/>
            <person name="King C.L."/>
            <person name="Christensen B.M."/>
            <person name="Siba P.M."/>
            <person name="Kazura J.W."/>
            <person name="Serre D."/>
            <person name="Zimmerman P.A."/>
        </authorList>
    </citation>
    <scope>NUCLEOTIDE SEQUENCE</scope>
    <source>
        <strain evidence="1">pt0022</strain>
    </source>
</reference>
<dbReference type="Proteomes" id="UP000093561">
    <property type="component" value="Unassembled WGS sequence"/>
</dbReference>
<reference evidence="2" key="3">
    <citation type="submission" date="2024-02" db="UniProtKB">
        <authorList>
            <consortium name="WormBaseParasite"/>
        </authorList>
    </citation>
    <scope>IDENTIFICATION</scope>
    <source>
        <strain evidence="2">pt0022</strain>
    </source>
</reference>
<evidence type="ECO:0000313" key="2">
    <source>
        <dbReference type="WBParaSite" id="mrna-Wban_04016"/>
    </source>
</evidence>
<proteinExistence type="predicted"/>
<sequence>MWDRRKELRQLDEVTLSLLQYKFEHFRQESTNNVTLIDALAVAVMTNELIIESFCGILEESIGMALPYWDYRMDAQLTEPKDSSIMLFLLITQNVNSTEEETDRQLLKIEQRCKSGALLTFLRQTLPPDNPLIKGCSLCETNSSKRWLFCDRNIHRCVSKIIPNGDCTKFENESCFQSKCDQERCSQQEMTPVMKVSENTTIARNSVTVLLTRSFTSDINSNHIPRTDVHNAENSAIFMKSSHWVISEGKYQILDFMPIESPKFKGSAENSSYSSYNKKEIILPEKQNRSRKKFKKHHGKFRNKGEVEINKISPKKYPESIRSIRTKNLSKYDHYHRKLKQQKAVSKMRKSIVHLYGFDRPSSSEELLKSLKIGPDFGKVPEFGMKDAKMPVPAEQHKTTAVSVPSQYVYFSITVIEDKSKRNNLLNRAVDGQLIQNKTSAVLRTLNPEMFGPLVEFYITVTDQDGRPCQQRCLNSKGTYENCEERPIRLSSHEFIVFSDPIEFHETKKLLLECQWTGRGYYRKRKRDFLLFICDE</sequence>
<dbReference type="AlphaFoldDB" id="A0AAF5PQC2"/>
<reference evidence="1" key="1">
    <citation type="submission" date="2015-03" db="EMBL/GenBank/DDBJ databases">
        <title>Wuchereria bancrofti Genome Sequencing Papua New Guinea Strain.</title>
        <authorList>
            <person name="Small S.T."/>
            <person name="Serre D."/>
            <person name="Zimmerman P.A."/>
        </authorList>
    </citation>
    <scope>NUCLEOTIDE SEQUENCE [LARGE SCALE GENOMIC DNA]</scope>
    <source>
        <strain evidence="1">pt0022</strain>
    </source>
</reference>
<accession>A0AAF5PQC2</accession>
<protein>
    <submittedName>
        <fullName evidence="2">Uncharacterized protein</fullName>
    </submittedName>
</protein>
<organism evidence="1 2">
    <name type="scientific">Wuchereria bancrofti</name>
    <dbReference type="NCBI Taxonomy" id="6293"/>
    <lineage>
        <taxon>Eukaryota</taxon>
        <taxon>Metazoa</taxon>
        <taxon>Ecdysozoa</taxon>
        <taxon>Nematoda</taxon>
        <taxon>Chromadorea</taxon>
        <taxon>Rhabditida</taxon>
        <taxon>Spirurina</taxon>
        <taxon>Spiruromorpha</taxon>
        <taxon>Filarioidea</taxon>
        <taxon>Onchocercidae</taxon>
        <taxon>Wuchereria</taxon>
    </lineage>
</organism>